<protein>
    <submittedName>
        <fullName evidence="2">Uncharacterized protein</fullName>
    </submittedName>
</protein>
<evidence type="ECO:0000313" key="3">
    <source>
        <dbReference type="Proteomes" id="UP000485058"/>
    </source>
</evidence>
<name>A0A699Z4X2_HAELA</name>
<dbReference type="PANTHER" id="PTHR31434:SF2">
    <property type="entry name" value="S PHASE CYCLIN A-ASSOCIATED PROTEIN IN THE ENDOPLASMIC RETICULUM"/>
    <property type="match status" value="1"/>
</dbReference>
<feature type="non-terminal residue" evidence="2">
    <location>
        <position position="81"/>
    </location>
</feature>
<sequence>MKPVRSHCLWRHPRAQESSEKDEERRRMKEKIARSEALRHARLAAVVQRAGEEARKVAEVAFINQMQEEDRKLSLQQKLEE</sequence>
<comment type="caution">
    <text evidence="2">The sequence shown here is derived from an EMBL/GenBank/DDBJ whole genome shotgun (WGS) entry which is preliminary data.</text>
</comment>
<dbReference type="AlphaFoldDB" id="A0A699Z4X2"/>
<feature type="non-terminal residue" evidence="2">
    <location>
        <position position="1"/>
    </location>
</feature>
<evidence type="ECO:0000313" key="2">
    <source>
        <dbReference type="EMBL" id="GFH13964.1"/>
    </source>
</evidence>
<feature type="compositionally biased region" description="Basic and acidic residues" evidence="1">
    <location>
        <begin position="14"/>
        <end position="28"/>
    </location>
</feature>
<organism evidence="2 3">
    <name type="scientific">Haematococcus lacustris</name>
    <name type="common">Green alga</name>
    <name type="synonym">Haematococcus pluvialis</name>
    <dbReference type="NCBI Taxonomy" id="44745"/>
    <lineage>
        <taxon>Eukaryota</taxon>
        <taxon>Viridiplantae</taxon>
        <taxon>Chlorophyta</taxon>
        <taxon>core chlorophytes</taxon>
        <taxon>Chlorophyceae</taxon>
        <taxon>CS clade</taxon>
        <taxon>Chlamydomonadales</taxon>
        <taxon>Haematococcaceae</taxon>
        <taxon>Haematococcus</taxon>
    </lineage>
</organism>
<feature type="region of interest" description="Disordered" evidence="1">
    <location>
        <begin position="1"/>
        <end position="28"/>
    </location>
</feature>
<proteinExistence type="predicted"/>
<reference evidence="2 3" key="1">
    <citation type="submission" date="2020-02" db="EMBL/GenBank/DDBJ databases">
        <title>Draft genome sequence of Haematococcus lacustris strain NIES-144.</title>
        <authorList>
            <person name="Morimoto D."/>
            <person name="Nakagawa S."/>
            <person name="Yoshida T."/>
            <person name="Sawayama S."/>
        </authorList>
    </citation>
    <scope>NUCLEOTIDE SEQUENCE [LARGE SCALE GENOMIC DNA]</scope>
    <source>
        <strain evidence="2 3">NIES-144</strain>
    </source>
</reference>
<evidence type="ECO:0000256" key="1">
    <source>
        <dbReference type="SAM" id="MobiDB-lite"/>
    </source>
</evidence>
<dbReference type="Proteomes" id="UP000485058">
    <property type="component" value="Unassembled WGS sequence"/>
</dbReference>
<keyword evidence="3" id="KW-1185">Reference proteome</keyword>
<dbReference type="PANTHER" id="PTHR31434">
    <property type="entry name" value="S PHASE CYCLIN A-ASSOCIATED PROTEIN IN THE ENDOPLASMIC RETICULUM"/>
    <property type="match status" value="1"/>
</dbReference>
<feature type="compositionally biased region" description="Basic residues" evidence="1">
    <location>
        <begin position="1"/>
        <end position="13"/>
    </location>
</feature>
<dbReference type="EMBL" id="BLLF01000672">
    <property type="protein sequence ID" value="GFH13964.1"/>
    <property type="molecule type" value="Genomic_DNA"/>
</dbReference>
<gene>
    <name evidence="2" type="ORF">HaLaN_09933</name>
</gene>
<accession>A0A699Z4X2</accession>